<accession>A0A845M358</accession>
<dbReference type="InterPro" id="IPR014543">
    <property type="entry name" value="UCP028291"/>
</dbReference>
<dbReference type="RefSeq" id="WP_161351801.1">
    <property type="nucleotide sequence ID" value="NZ_WTUX01000012.1"/>
</dbReference>
<dbReference type="AlphaFoldDB" id="A0A845M358"/>
<dbReference type="Pfam" id="PF09981">
    <property type="entry name" value="DUF2218"/>
    <property type="match status" value="1"/>
</dbReference>
<name>A0A845M358_9RHOB</name>
<sequence>MKKAHAYWETENGSRYLQQLCKHFGHKLDVSFSETEGTIPFGFGPVSLKADDGGLWIEVTGADDEAVAHAKDVIDRHLERFAFREDFKHMPWAA</sequence>
<dbReference type="EMBL" id="WTUX01000012">
    <property type="protein sequence ID" value="MZR13652.1"/>
    <property type="molecule type" value="Genomic_DNA"/>
</dbReference>
<comment type="caution">
    <text evidence="1">The sequence shown here is derived from an EMBL/GenBank/DDBJ whole genome shotgun (WGS) entry which is preliminary data.</text>
</comment>
<organism evidence="1 2">
    <name type="scientific">Maritimibacter harenae</name>
    <dbReference type="NCBI Taxonomy" id="2606218"/>
    <lineage>
        <taxon>Bacteria</taxon>
        <taxon>Pseudomonadati</taxon>
        <taxon>Pseudomonadota</taxon>
        <taxon>Alphaproteobacteria</taxon>
        <taxon>Rhodobacterales</taxon>
        <taxon>Roseobacteraceae</taxon>
        <taxon>Maritimibacter</taxon>
    </lineage>
</organism>
<reference evidence="1 2" key="1">
    <citation type="submission" date="2019-12" db="EMBL/GenBank/DDBJ databases">
        <title>Maritimibacter sp. nov. sp. isolated from sea sand.</title>
        <authorList>
            <person name="Kim J."/>
            <person name="Jeong S.E."/>
            <person name="Jung H.S."/>
            <person name="Jeon C.O."/>
        </authorList>
    </citation>
    <scope>NUCLEOTIDE SEQUENCE [LARGE SCALE GENOMIC DNA]</scope>
    <source>
        <strain evidence="1 2">DP07</strain>
    </source>
</reference>
<gene>
    <name evidence="1" type="ORF">GQE99_11550</name>
</gene>
<proteinExistence type="predicted"/>
<protein>
    <submittedName>
        <fullName evidence="1">DUF2218 domain-containing protein</fullName>
    </submittedName>
</protein>
<keyword evidence="2" id="KW-1185">Reference proteome</keyword>
<dbReference type="Gene3D" id="3.30.310.50">
    <property type="entry name" value="Alpha-D-phosphohexomutase, C-terminal domain"/>
    <property type="match status" value="1"/>
</dbReference>
<evidence type="ECO:0000313" key="1">
    <source>
        <dbReference type="EMBL" id="MZR13652.1"/>
    </source>
</evidence>
<dbReference type="PIRSF" id="PIRSF028291">
    <property type="entry name" value="UCP028291"/>
    <property type="match status" value="1"/>
</dbReference>
<dbReference type="Proteomes" id="UP000467322">
    <property type="component" value="Unassembled WGS sequence"/>
</dbReference>
<evidence type="ECO:0000313" key="2">
    <source>
        <dbReference type="Proteomes" id="UP000467322"/>
    </source>
</evidence>